<comment type="similarity">
    <text evidence="4 14">Belongs to the tubulin family.</text>
</comment>
<dbReference type="InterPro" id="IPR003008">
    <property type="entry name" value="Tubulin_FtsZ_GTPase"/>
</dbReference>
<dbReference type="InterPro" id="IPR008280">
    <property type="entry name" value="Tub_FtsZ_C"/>
</dbReference>
<evidence type="ECO:0000256" key="6">
    <source>
        <dbReference type="ARBA" id="ARBA00022701"/>
    </source>
</evidence>
<dbReference type="Proteomes" id="UP001642520">
    <property type="component" value="Unassembled WGS sequence"/>
</dbReference>
<evidence type="ECO:0000313" key="17">
    <source>
        <dbReference type="Proteomes" id="UP001642520"/>
    </source>
</evidence>
<evidence type="ECO:0000256" key="11">
    <source>
        <dbReference type="ARBA" id="ARBA00023273"/>
    </source>
</evidence>
<evidence type="ECO:0000256" key="1">
    <source>
        <dbReference type="ARBA" id="ARBA00004114"/>
    </source>
</evidence>
<evidence type="ECO:0000256" key="10">
    <source>
        <dbReference type="ARBA" id="ARBA00023242"/>
    </source>
</evidence>
<dbReference type="SMART" id="SM00864">
    <property type="entry name" value="Tubulin"/>
    <property type="match status" value="1"/>
</dbReference>
<dbReference type="CDD" id="cd02189">
    <property type="entry name" value="delta_zeta_tubulin-like"/>
    <property type="match status" value="1"/>
</dbReference>
<evidence type="ECO:0000256" key="2">
    <source>
        <dbReference type="ARBA" id="ARBA00004123"/>
    </source>
</evidence>
<evidence type="ECO:0000256" key="9">
    <source>
        <dbReference type="ARBA" id="ARBA00023134"/>
    </source>
</evidence>
<dbReference type="InterPro" id="IPR002967">
    <property type="entry name" value="Delta_tubulin"/>
</dbReference>
<gene>
    <name evidence="16" type="ORF">XYLVIOL_LOCUS4430</name>
</gene>
<evidence type="ECO:0000256" key="7">
    <source>
        <dbReference type="ARBA" id="ARBA00022741"/>
    </source>
</evidence>
<feature type="domain" description="Tubulin/FtsZ GTPase" evidence="15">
    <location>
        <begin position="45"/>
        <end position="244"/>
    </location>
</feature>
<dbReference type="InterPro" id="IPR036525">
    <property type="entry name" value="Tubulin/FtsZ_GTPase_sf"/>
</dbReference>
<dbReference type="PRINTS" id="PR01161">
    <property type="entry name" value="TUBULIN"/>
</dbReference>
<dbReference type="PANTHER" id="PTHR11588">
    <property type="entry name" value="TUBULIN"/>
    <property type="match status" value="1"/>
</dbReference>
<organism evidence="16 17">
    <name type="scientific">Xylocopa violacea</name>
    <name type="common">Violet carpenter bee</name>
    <name type="synonym">Apis violacea</name>
    <dbReference type="NCBI Taxonomy" id="135666"/>
    <lineage>
        <taxon>Eukaryota</taxon>
        <taxon>Metazoa</taxon>
        <taxon>Ecdysozoa</taxon>
        <taxon>Arthropoda</taxon>
        <taxon>Hexapoda</taxon>
        <taxon>Insecta</taxon>
        <taxon>Pterygota</taxon>
        <taxon>Neoptera</taxon>
        <taxon>Endopterygota</taxon>
        <taxon>Hymenoptera</taxon>
        <taxon>Apocrita</taxon>
        <taxon>Aculeata</taxon>
        <taxon>Apoidea</taxon>
        <taxon>Anthophila</taxon>
        <taxon>Apidae</taxon>
        <taxon>Xylocopa</taxon>
        <taxon>Xylocopa</taxon>
    </lineage>
</organism>
<dbReference type="Gene3D" id="3.40.50.1440">
    <property type="entry name" value="Tubulin/FtsZ, GTPase domain"/>
    <property type="match status" value="1"/>
</dbReference>
<keyword evidence="17" id="KW-1185">Reference proteome</keyword>
<sequence length="446" mass="51254">MLTIQFGQCGNQLGHTLFSKILSDIDCVNTGVSYNDNYQYSEDTFNKWFSGISKNNERLARAVLVDTEEKVINKIYNDRYSPWTYLTRNVICQAGGGCANNWALGYLLKGRVLSDVILNRIRQEIEKLDHFDGFLLLLSSAGGTGSGIGSYITKLLHEEYDKKPIINTTILPFSFGEVCTQNYNTLLTLAKLYNESDINILIENEQIYNICMNLLKKPSMSLHDMNGVISEKLLAVFQPLYHINHSINSLLSQIACHPSYKIATIKTTPHIPVTSIKYESVHNWNSYIHHLKQTLRISSSNSQLTNVEIRMPSSSLGNTIHHVYACSVSNILITRGITSEQDRIMTNEFQEKHLYADWNTIDWFSHFHQNRKFLNRDKFLALLTNNSQISYYLDTLLSKTWNSYIHSAFLHQYKQFGLEEDDFLQAFAVLENVTKEYKELVCHVKK</sequence>
<dbReference type="PRINTS" id="PR01224">
    <property type="entry name" value="DELTATUBULIN"/>
</dbReference>
<evidence type="ECO:0000259" key="15">
    <source>
        <dbReference type="SMART" id="SM00864"/>
    </source>
</evidence>
<comment type="caution">
    <text evidence="16">The sequence shown here is derived from an EMBL/GenBank/DDBJ whole genome shotgun (WGS) entry which is preliminary data.</text>
</comment>
<evidence type="ECO:0000256" key="8">
    <source>
        <dbReference type="ARBA" id="ARBA00022794"/>
    </source>
</evidence>
<evidence type="ECO:0000256" key="3">
    <source>
        <dbReference type="ARBA" id="ARBA00004138"/>
    </source>
</evidence>
<dbReference type="InterPro" id="IPR017975">
    <property type="entry name" value="Tubulin_CS"/>
</dbReference>
<evidence type="ECO:0000256" key="14">
    <source>
        <dbReference type="RuleBase" id="RU000352"/>
    </source>
</evidence>
<comment type="function">
    <text evidence="13">Acts as a positive regulator of hedgehog signaling and regulates ciliary function.</text>
</comment>
<dbReference type="InterPro" id="IPR000217">
    <property type="entry name" value="Tubulin"/>
</dbReference>
<dbReference type="Pfam" id="PF00091">
    <property type="entry name" value="Tubulin"/>
    <property type="match status" value="1"/>
</dbReference>
<comment type="subcellular location">
    <subcellularLocation>
        <location evidence="3">Cell projection</location>
        <location evidence="3">Cilium</location>
    </subcellularLocation>
    <subcellularLocation>
        <location evidence="1">Cytoplasm</location>
        <location evidence="1">Cytoskeleton</location>
        <location evidence="1">Microtubule organizing center</location>
        <location evidence="1">Centrosome</location>
        <location evidence="1">Centriole</location>
    </subcellularLocation>
    <subcellularLocation>
        <location evidence="2">Nucleus</location>
    </subcellularLocation>
</comment>
<evidence type="ECO:0000256" key="4">
    <source>
        <dbReference type="ARBA" id="ARBA00009636"/>
    </source>
</evidence>
<dbReference type="EMBL" id="CAXAJV020001290">
    <property type="protein sequence ID" value="CAL7940319.1"/>
    <property type="molecule type" value="Genomic_DNA"/>
</dbReference>
<protein>
    <recommendedName>
        <fullName evidence="5">Tubulin delta chain</fullName>
    </recommendedName>
    <alternativeName>
        <fullName evidence="12">Delta-tubulin</fullName>
    </alternativeName>
</protein>
<accession>A0ABP1NK90</accession>
<evidence type="ECO:0000256" key="13">
    <source>
        <dbReference type="ARBA" id="ARBA00046149"/>
    </source>
</evidence>
<keyword evidence="7 14" id="KW-0547">Nucleotide-binding</keyword>
<name>A0ABP1NK90_XYLVO</name>
<dbReference type="PROSITE" id="PS00227">
    <property type="entry name" value="TUBULIN"/>
    <property type="match status" value="1"/>
</dbReference>
<evidence type="ECO:0000313" key="16">
    <source>
        <dbReference type="EMBL" id="CAL7940319.1"/>
    </source>
</evidence>
<proteinExistence type="inferred from homology"/>
<reference evidence="16 17" key="1">
    <citation type="submission" date="2024-08" db="EMBL/GenBank/DDBJ databases">
        <authorList>
            <person name="Will J Nash"/>
            <person name="Angela Man"/>
            <person name="Seanna McTaggart"/>
            <person name="Kendall Baker"/>
            <person name="Tom Barker"/>
            <person name="Leah Catchpole"/>
            <person name="Alex Durrant"/>
            <person name="Karim Gharbi"/>
            <person name="Naomi Irish"/>
            <person name="Gemy Kaithakottil"/>
            <person name="Debby Ku"/>
            <person name="Aaliyah Providence"/>
            <person name="Felix Shaw"/>
            <person name="David Swarbreck"/>
            <person name="Chris Watkins"/>
            <person name="Ann M. McCartney"/>
            <person name="Giulio Formenti"/>
            <person name="Alice Mouton"/>
            <person name="Noel Vella"/>
            <person name="Bjorn M von Reumont"/>
            <person name="Adriana Vella"/>
            <person name="Wilfried Haerty"/>
        </authorList>
    </citation>
    <scope>NUCLEOTIDE SEQUENCE [LARGE SCALE GENOMIC DNA]</scope>
</reference>
<evidence type="ECO:0000256" key="5">
    <source>
        <dbReference type="ARBA" id="ARBA00014184"/>
    </source>
</evidence>
<keyword evidence="10" id="KW-0539">Nucleus</keyword>
<keyword evidence="9 14" id="KW-0342">GTP-binding</keyword>
<keyword evidence="11" id="KW-0966">Cell projection</keyword>
<keyword evidence="8" id="KW-0970">Cilium biogenesis/degradation</keyword>
<dbReference type="SUPFAM" id="SSF55307">
    <property type="entry name" value="Tubulin C-terminal domain-like"/>
    <property type="match status" value="1"/>
</dbReference>
<keyword evidence="6 14" id="KW-0493">Microtubule</keyword>
<evidence type="ECO:0000256" key="12">
    <source>
        <dbReference type="ARBA" id="ARBA00030594"/>
    </source>
</evidence>
<dbReference type="SUPFAM" id="SSF52490">
    <property type="entry name" value="Tubulin nucleotide-binding domain-like"/>
    <property type="match status" value="1"/>
</dbReference>